<evidence type="ECO:0000313" key="3">
    <source>
        <dbReference type="Proteomes" id="UP000032679"/>
    </source>
</evidence>
<dbReference type="AlphaFoldDB" id="A0A0D6MNY3"/>
<dbReference type="Proteomes" id="UP000032679">
    <property type="component" value="Unassembled WGS sequence"/>
</dbReference>
<feature type="chain" id="PRO_5002308073" description="Aspartyl protease" evidence="1">
    <location>
        <begin position="24"/>
        <end position="338"/>
    </location>
</feature>
<evidence type="ECO:0000313" key="2">
    <source>
        <dbReference type="EMBL" id="GAN55156.1"/>
    </source>
</evidence>
<protein>
    <recommendedName>
        <fullName evidence="4">Aspartyl protease</fullName>
    </recommendedName>
</protein>
<name>A0A0D6MNY3_9PROT</name>
<dbReference type="OrthoDB" id="7223779at2"/>
<dbReference type="RefSeq" id="WP_148505979.1">
    <property type="nucleotide sequence ID" value="NZ_BALE01000038.1"/>
</dbReference>
<evidence type="ECO:0000256" key="1">
    <source>
        <dbReference type="SAM" id="SignalP"/>
    </source>
</evidence>
<sequence length="338" mass="36462">MQAWTVLGCAFWLALGSLHAAHADDIADCVTGTIVLPLLGGRTDAPIIPVRVEGHDAAMYLSPDFSDTLVRSPENWTFDGSGPRHDVSVDSNGYHHVPGAEMQIDDLQVGGADVGAISATKLRGAASQTIEGRPIVGLLGNTFLSNSLLLLDMPEGKLVFFTTRQNGDCADVAQRIMGAASRSVPMKPHHEIWNIPISIDGQMRDITPDTDLAINAIPSSWADVPELAPDVVAKGEFVKIDYMAARGAVSDGRRITLHGLPLGGMVQPATSVIVHPDLGNAILGLPFFINRIVLFDFRNRRFFFLPEMVNTQPLGHHLHFEQAVVSNTSVREAEGKPQ</sequence>
<reference evidence="2 3" key="1">
    <citation type="submission" date="2012-10" db="EMBL/GenBank/DDBJ databases">
        <title>Genome sequencing of Tanticharoenia sakaeratensis NBRC 103193.</title>
        <authorList>
            <person name="Azuma Y."/>
            <person name="Hadano H."/>
            <person name="Hirakawa H."/>
            <person name="Matsushita K."/>
        </authorList>
    </citation>
    <scope>NUCLEOTIDE SEQUENCE [LARGE SCALE GENOMIC DNA]</scope>
    <source>
        <strain evidence="2 3">NBRC 103193</strain>
    </source>
</reference>
<accession>A0A0D6MNY3</accession>
<proteinExistence type="predicted"/>
<organism evidence="2 3">
    <name type="scientific">Tanticharoenia sakaeratensis NBRC 103193</name>
    <dbReference type="NCBI Taxonomy" id="1231623"/>
    <lineage>
        <taxon>Bacteria</taxon>
        <taxon>Pseudomonadati</taxon>
        <taxon>Pseudomonadota</taxon>
        <taxon>Alphaproteobacteria</taxon>
        <taxon>Acetobacterales</taxon>
        <taxon>Acetobacteraceae</taxon>
        <taxon>Tanticharoenia</taxon>
    </lineage>
</organism>
<keyword evidence="1" id="KW-0732">Signal</keyword>
<feature type="signal peptide" evidence="1">
    <location>
        <begin position="1"/>
        <end position="23"/>
    </location>
</feature>
<gene>
    <name evidence="2" type="ORF">Tasa_038_137</name>
</gene>
<keyword evidence="3" id="KW-1185">Reference proteome</keyword>
<dbReference type="EMBL" id="BALE01000038">
    <property type="protein sequence ID" value="GAN55156.1"/>
    <property type="molecule type" value="Genomic_DNA"/>
</dbReference>
<evidence type="ECO:0008006" key="4">
    <source>
        <dbReference type="Google" id="ProtNLM"/>
    </source>
</evidence>
<comment type="caution">
    <text evidence="2">The sequence shown here is derived from an EMBL/GenBank/DDBJ whole genome shotgun (WGS) entry which is preliminary data.</text>
</comment>